<feature type="region of interest" description="Disordered" evidence="1">
    <location>
        <begin position="212"/>
        <end position="262"/>
    </location>
</feature>
<dbReference type="EMBL" id="KV428130">
    <property type="protein sequence ID" value="KZT35712.1"/>
    <property type="molecule type" value="Genomic_DNA"/>
</dbReference>
<feature type="region of interest" description="Disordered" evidence="1">
    <location>
        <begin position="1"/>
        <end position="23"/>
    </location>
</feature>
<proteinExistence type="predicted"/>
<keyword evidence="3" id="KW-1185">Reference proteome</keyword>
<gene>
    <name evidence="2" type="ORF">SISSUDRAFT_1050981</name>
</gene>
<accession>A0A166AV82</accession>
<feature type="compositionally biased region" description="Gly residues" evidence="1">
    <location>
        <begin position="162"/>
        <end position="176"/>
    </location>
</feature>
<feature type="compositionally biased region" description="Basic and acidic residues" evidence="1">
    <location>
        <begin position="244"/>
        <end position="257"/>
    </location>
</feature>
<feature type="region of interest" description="Disordered" evidence="1">
    <location>
        <begin position="520"/>
        <end position="550"/>
    </location>
</feature>
<evidence type="ECO:0000313" key="2">
    <source>
        <dbReference type="EMBL" id="KZT35712.1"/>
    </source>
</evidence>
<feature type="region of interest" description="Disordered" evidence="1">
    <location>
        <begin position="300"/>
        <end position="328"/>
    </location>
</feature>
<evidence type="ECO:0000256" key="1">
    <source>
        <dbReference type="SAM" id="MobiDB-lite"/>
    </source>
</evidence>
<dbReference type="Proteomes" id="UP000076798">
    <property type="component" value="Unassembled WGS sequence"/>
</dbReference>
<protein>
    <recommendedName>
        <fullName evidence="4">Arrestin-like N-terminal domain-containing protein</fullName>
    </recommendedName>
</protein>
<feature type="region of interest" description="Disordered" evidence="1">
    <location>
        <begin position="383"/>
        <end position="486"/>
    </location>
</feature>
<feature type="compositionally biased region" description="Acidic residues" evidence="1">
    <location>
        <begin position="674"/>
        <end position="685"/>
    </location>
</feature>
<name>A0A166AV82_9AGAM</name>
<evidence type="ECO:0000313" key="3">
    <source>
        <dbReference type="Proteomes" id="UP000076798"/>
    </source>
</evidence>
<feature type="compositionally biased region" description="Basic and acidic residues" evidence="1">
    <location>
        <begin position="708"/>
        <end position="717"/>
    </location>
</feature>
<sequence length="734" mass="78359">MLPRLPSSSRKPSPKSTAPVPSPNLAAKYGLSLSFSPTLKTPASGITGVLSLHLPTLQRTQVDEVFVRICGEAKTGIASYKSESGSASFGGAGVGEGGEGRYLRRTNQVFLSQSQTIYKSSSPPSAFASSSVRDDTASVPFTFHLPSAPEEDLEDFDFESEFGGGGGESSGGSSGRGRGRGKSLPPSFKFANEECMALIRYFLQVHVALSPNAPPPSSSAANSASTSGSTPIARNTLQVPPRVRSRDLERERNREATGVRSGETSKVVLSCPFLFLPLDETPPPSITTYIPTPSSSSFSPSSPSVAFSPSSSSSSPPTNSSSPRTQWTKSIPLRTSLLPFTSHGKGKGKVTVSLDLPELWTIPLFQAVPLRLTIQCLSEVVSLPSPPVSEDRGSSSRSTSSFSFSSPTSHSSSSPSRTPTSSESSPSTSWSSSPSPTSNPQFAAHYFPSSPHHSPPPNSPRSHSHSHSHSLPRSPPRYPRYPNPPTLPSQIEIKLICNARIRVGSTTRIARIPCLIDSGFGPSLNSESQSKSRSGTGRGKSKMGLGREGRDDDVIISEPRWFEEPCDAQSQRKKKEKGGNERWSGRYGQEIVFESSVVFRCAPCLRTRYISTSYELQIRIPFRGPGNDIIIRAGPLSVSSGIYRGQMIQVVPVVEHVDPVDGGDRRDTLGSDVWDGEGEGDEPPAYEDAVAVDMRNGAGINGSGQDTEDGHAGRYDPYHTGTSETSMSLGTGYA</sequence>
<feature type="compositionally biased region" description="Polar residues" evidence="1">
    <location>
        <begin position="720"/>
        <end position="734"/>
    </location>
</feature>
<reference evidence="2 3" key="1">
    <citation type="journal article" date="2016" name="Mol. Biol. Evol.">
        <title>Comparative Genomics of Early-Diverging Mushroom-Forming Fungi Provides Insights into the Origins of Lignocellulose Decay Capabilities.</title>
        <authorList>
            <person name="Nagy L.G."/>
            <person name="Riley R."/>
            <person name="Tritt A."/>
            <person name="Adam C."/>
            <person name="Daum C."/>
            <person name="Floudas D."/>
            <person name="Sun H."/>
            <person name="Yadav J.S."/>
            <person name="Pangilinan J."/>
            <person name="Larsson K.H."/>
            <person name="Matsuura K."/>
            <person name="Barry K."/>
            <person name="Labutti K."/>
            <person name="Kuo R."/>
            <person name="Ohm R.A."/>
            <person name="Bhattacharya S.S."/>
            <person name="Shirouzu T."/>
            <person name="Yoshinaga Y."/>
            <person name="Martin F.M."/>
            <person name="Grigoriev I.V."/>
            <person name="Hibbett D.S."/>
        </authorList>
    </citation>
    <scope>NUCLEOTIDE SEQUENCE [LARGE SCALE GENOMIC DNA]</scope>
    <source>
        <strain evidence="2 3">HHB10207 ss-3</strain>
    </source>
</reference>
<feature type="compositionally biased region" description="Basic and acidic residues" evidence="1">
    <location>
        <begin position="659"/>
        <end position="669"/>
    </location>
</feature>
<feature type="region of interest" description="Disordered" evidence="1">
    <location>
        <begin position="659"/>
        <end position="734"/>
    </location>
</feature>
<feature type="compositionally biased region" description="Low complexity" evidence="1">
    <location>
        <begin position="300"/>
        <end position="323"/>
    </location>
</feature>
<feature type="region of interest" description="Disordered" evidence="1">
    <location>
        <begin position="157"/>
        <end position="185"/>
    </location>
</feature>
<dbReference type="AlphaFoldDB" id="A0A166AV82"/>
<feature type="compositionally biased region" description="Low complexity" evidence="1">
    <location>
        <begin position="395"/>
        <end position="438"/>
    </location>
</feature>
<evidence type="ECO:0008006" key="4">
    <source>
        <dbReference type="Google" id="ProtNLM"/>
    </source>
</evidence>
<feature type="compositionally biased region" description="Low complexity" evidence="1">
    <location>
        <begin position="218"/>
        <end position="231"/>
    </location>
</feature>
<organism evidence="2 3">
    <name type="scientific">Sistotremastrum suecicum HHB10207 ss-3</name>
    <dbReference type="NCBI Taxonomy" id="1314776"/>
    <lineage>
        <taxon>Eukaryota</taxon>
        <taxon>Fungi</taxon>
        <taxon>Dikarya</taxon>
        <taxon>Basidiomycota</taxon>
        <taxon>Agaricomycotina</taxon>
        <taxon>Agaricomycetes</taxon>
        <taxon>Sistotremastrales</taxon>
        <taxon>Sistotremastraceae</taxon>
        <taxon>Sistotremastrum</taxon>
    </lineage>
</organism>
<feature type="compositionally biased region" description="Pro residues" evidence="1">
    <location>
        <begin position="473"/>
        <end position="486"/>
    </location>
</feature>
<feature type="compositionally biased region" description="Low complexity" evidence="1">
    <location>
        <begin position="1"/>
        <end position="16"/>
    </location>
</feature>